<dbReference type="GeneID" id="81438636"/>
<proteinExistence type="predicted"/>
<comment type="caution">
    <text evidence="1">The sequence shown here is derived from an EMBL/GenBank/DDBJ whole genome shotgun (WGS) entry which is preliminary data.</text>
</comment>
<dbReference type="AlphaFoldDB" id="A0A9W9V8P6"/>
<accession>A0A9W9V8P6</accession>
<dbReference type="OrthoDB" id="4243133at2759"/>
<reference evidence="1" key="2">
    <citation type="journal article" date="2023" name="IMA Fungus">
        <title>Comparative genomic study of the Penicillium genus elucidates a diverse pangenome and 15 lateral gene transfer events.</title>
        <authorList>
            <person name="Petersen C."/>
            <person name="Sorensen T."/>
            <person name="Nielsen M.R."/>
            <person name="Sondergaard T.E."/>
            <person name="Sorensen J.L."/>
            <person name="Fitzpatrick D.A."/>
            <person name="Frisvad J.C."/>
            <person name="Nielsen K.L."/>
        </authorList>
    </citation>
    <scope>NUCLEOTIDE SEQUENCE</scope>
    <source>
        <strain evidence="1">IBT 29864</strain>
    </source>
</reference>
<dbReference type="RefSeq" id="XP_056554870.1">
    <property type="nucleotide sequence ID" value="XM_056699457.1"/>
</dbReference>
<keyword evidence="2" id="KW-1185">Reference proteome</keyword>
<reference evidence="1" key="1">
    <citation type="submission" date="2022-11" db="EMBL/GenBank/DDBJ databases">
        <authorList>
            <person name="Petersen C."/>
        </authorList>
    </citation>
    <scope>NUCLEOTIDE SEQUENCE</scope>
    <source>
        <strain evidence="1">IBT 29864</strain>
    </source>
</reference>
<organism evidence="1 2">
    <name type="scientific">Penicillium cataractarum</name>
    <dbReference type="NCBI Taxonomy" id="2100454"/>
    <lineage>
        <taxon>Eukaryota</taxon>
        <taxon>Fungi</taxon>
        <taxon>Dikarya</taxon>
        <taxon>Ascomycota</taxon>
        <taxon>Pezizomycotina</taxon>
        <taxon>Eurotiomycetes</taxon>
        <taxon>Eurotiomycetidae</taxon>
        <taxon>Eurotiales</taxon>
        <taxon>Aspergillaceae</taxon>
        <taxon>Penicillium</taxon>
    </lineage>
</organism>
<dbReference type="EMBL" id="JAPZBS010000005">
    <property type="protein sequence ID" value="KAJ5370436.1"/>
    <property type="molecule type" value="Genomic_DNA"/>
</dbReference>
<protein>
    <recommendedName>
        <fullName evidence="3">Actin-like ATPase domain-containing protein</fullName>
    </recommendedName>
</protein>
<name>A0A9W9V8P6_9EURO</name>
<evidence type="ECO:0008006" key="3">
    <source>
        <dbReference type="Google" id="ProtNLM"/>
    </source>
</evidence>
<evidence type="ECO:0000313" key="2">
    <source>
        <dbReference type="Proteomes" id="UP001147782"/>
    </source>
</evidence>
<evidence type="ECO:0000313" key="1">
    <source>
        <dbReference type="EMBL" id="KAJ5370436.1"/>
    </source>
</evidence>
<sequence>MVENILEQNITSVNLADNPQKLLIVDYGLWYIDVQTHGRRCKLNYPIDSMGCASIPYRLIKTLNSTNVDIQQQLDQGASYNPLAAAIYKARELMKMDGGENSFDEEESEREMPEKWPLDLDDWWIGQGKEAFITWDDIKAVEAEYISELAETLDRLLLCLEETKPQDPDKSDEAYSIFDKVIILGNFCDRSIIRQAVRQSVGDHAPIIGGRKDSDVLLEALAGARMGFMFHEAEHRIEEDQGSQQLGGHEEL</sequence>
<gene>
    <name evidence="1" type="ORF">N7496_006528</name>
</gene>
<dbReference type="Proteomes" id="UP001147782">
    <property type="component" value="Unassembled WGS sequence"/>
</dbReference>